<dbReference type="RefSeq" id="WP_015928614.1">
    <property type="nucleotide sequence ID" value="NC_011894.1"/>
</dbReference>
<keyword evidence="5" id="KW-0540">Nuclease</keyword>
<dbReference type="PANTHER" id="PTHR38340">
    <property type="entry name" value="S-LAYER PROTEIN"/>
    <property type="match status" value="1"/>
</dbReference>
<dbReference type="InterPro" id="IPR011049">
    <property type="entry name" value="Serralysin-like_metalloprot_C"/>
</dbReference>
<dbReference type="Pfam" id="PF00353">
    <property type="entry name" value="HemolysinCabind"/>
    <property type="match status" value="5"/>
</dbReference>
<dbReference type="Pfam" id="PF03372">
    <property type="entry name" value="Exo_endo_phos"/>
    <property type="match status" value="1"/>
</dbReference>
<dbReference type="InterPro" id="IPR050557">
    <property type="entry name" value="RTX_toxin/Mannuronan_C5-epim"/>
</dbReference>
<dbReference type="InterPro" id="IPR001343">
    <property type="entry name" value="Hemolysn_Ca-bd"/>
</dbReference>
<dbReference type="GO" id="GO:0005509">
    <property type="term" value="F:calcium ion binding"/>
    <property type="evidence" value="ECO:0007669"/>
    <property type="project" value="InterPro"/>
</dbReference>
<feature type="domain" description="Phytase-like" evidence="4">
    <location>
        <begin position="427"/>
        <end position="742"/>
    </location>
</feature>
<evidence type="ECO:0000259" key="3">
    <source>
        <dbReference type="Pfam" id="PF03372"/>
    </source>
</evidence>
<dbReference type="InterPro" id="IPR018511">
    <property type="entry name" value="Hemolysin-typ_Ca-bd_CS"/>
</dbReference>
<dbReference type="EMBL" id="CP001349">
    <property type="protein sequence ID" value="ACL56925.1"/>
    <property type="molecule type" value="Genomic_DNA"/>
</dbReference>
<organism evidence="5 6">
    <name type="scientific">Methylobacterium nodulans (strain LMG 21967 / CNCM I-2342 / ORS 2060)</name>
    <dbReference type="NCBI Taxonomy" id="460265"/>
    <lineage>
        <taxon>Bacteria</taxon>
        <taxon>Pseudomonadati</taxon>
        <taxon>Pseudomonadota</taxon>
        <taxon>Alphaproteobacteria</taxon>
        <taxon>Hyphomicrobiales</taxon>
        <taxon>Methylobacteriaceae</taxon>
        <taxon>Methylobacterium</taxon>
    </lineage>
</organism>
<dbReference type="Proteomes" id="UP000008207">
    <property type="component" value="Chromosome"/>
</dbReference>
<evidence type="ECO:0000256" key="2">
    <source>
        <dbReference type="ARBA" id="ARBA00022525"/>
    </source>
</evidence>
<evidence type="ECO:0000259" key="4">
    <source>
        <dbReference type="Pfam" id="PF13449"/>
    </source>
</evidence>
<evidence type="ECO:0000313" key="6">
    <source>
        <dbReference type="Proteomes" id="UP000008207"/>
    </source>
</evidence>
<dbReference type="PRINTS" id="PR00313">
    <property type="entry name" value="CABNDNGRPT"/>
</dbReference>
<dbReference type="Gene3D" id="2.150.10.10">
    <property type="entry name" value="Serralysin-like metalloprotease, C-terminal"/>
    <property type="match status" value="3"/>
</dbReference>
<dbReference type="PROSITE" id="PS00330">
    <property type="entry name" value="HEMOLYSIN_CALCIUM"/>
    <property type="match status" value="2"/>
</dbReference>
<dbReference type="SUPFAM" id="SSF51120">
    <property type="entry name" value="beta-Roll"/>
    <property type="match status" value="2"/>
</dbReference>
<comment type="subcellular location">
    <subcellularLocation>
        <location evidence="1">Secreted</location>
    </subcellularLocation>
</comment>
<dbReference type="KEGG" id="mno:Mnod_1936"/>
<dbReference type="AlphaFoldDB" id="B8IT39"/>
<dbReference type="GO" id="GO:0005576">
    <property type="term" value="C:extracellular region"/>
    <property type="evidence" value="ECO:0007669"/>
    <property type="project" value="UniProtKB-SubCell"/>
</dbReference>
<dbReference type="eggNOG" id="COG4222">
    <property type="taxonomic scope" value="Bacteria"/>
</dbReference>
<dbReference type="OrthoDB" id="7854479at2"/>
<dbReference type="GO" id="GO:0004519">
    <property type="term" value="F:endonuclease activity"/>
    <property type="evidence" value="ECO:0007669"/>
    <property type="project" value="UniProtKB-KW"/>
</dbReference>
<dbReference type="InterPro" id="IPR027372">
    <property type="entry name" value="Phytase-like_dom"/>
</dbReference>
<keyword evidence="6" id="KW-1185">Reference proteome</keyword>
<feature type="domain" description="Endonuclease/exonuclease/phosphatase" evidence="3">
    <location>
        <begin position="14"/>
        <end position="390"/>
    </location>
</feature>
<dbReference type="InterPro" id="IPR005135">
    <property type="entry name" value="Endo/exonuclease/phosphatase"/>
</dbReference>
<evidence type="ECO:0000256" key="1">
    <source>
        <dbReference type="ARBA" id="ARBA00004613"/>
    </source>
</evidence>
<protein>
    <submittedName>
        <fullName evidence="5">Endonuclease/exonuclease/phosphatase</fullName>
    </submittedName>
</protein>
<accession>B8IT39</accession>
<keyword evidence="2" id="KW-0964">Secreted</keyword>
<dbReference type="SUPFAM" id="SSF56219">
    <property type="entry name" value="DNase I-like"/>
    <property type="match status" value="1"/>
</dbReference>
<keyword evidence="5" id="KW-0378">Hydrolase</keyword>
<keyword evidence="5" id="KW-0255">Endonuclease</keyword>
<evidence type="ECO:0000313" key="5">
    <source>
        <dbReference type="EMBL" id="ACL56925.1"/>
    </source>
</evidence>
<sequence>MAASAAPDRLRVATFNASLNRAAEGRLITDLGTPDNPQARTVAEIIQRSAPDIVLINEFDYDNRGPNGSSLAADLFRRNYLSVGQNGQVGIDYPYVFVAPSNTGLASGFDLNNDGRTVSTPGGRGYGDDSFGFGEFPGQYGMALFSRYPIDAASARTFQNFLWKDMPGARLPDDAATPAPQDFYSPEELAVFRLSSKSHWDVPVTVDGKTIHILAAHPTPPTFDGPEDRNGLRNADEIRFLADYVQPGRGDYIVDDRGRRGGLKAGERFVIVGDMNADPFDGDSVGQAARQLLDAPLVDASVTPASLGGPEQAALQGGANSRQAGDPRFDTADFADTAPGNLRVDYVLPSLNGLDPVAGRVFWPRSSDPTFPLVGTYTPSLPGGFPSSDHRLVAMDLAVTDDTERRLGRVSFLGQATFPTGFRADGTELGGLSGLSYDRTTDQYFAVSDDRSQFGPARFYRLGIDLSDGRLDQGDVTLRGQTALRQADGATFPALSLDPEGIAVTGRGLFVSSEGEADAASGRFTDPFVRLFGLDGRETAALPVDAKYRPSPTGATGVRNNLAFESLTVTPDQGTLYTATENALAQDGPAATPANGTASRILRYDLASGRATGEFVYLTDPVARAANPASGFSTNGLVDLLAVDNGTHLLALERSFSTGIGNGIKLYKIDLAGATDVSGIAALPARAVNGAIQVDGVTPVRKELLLDLDTLGITLDNVEGLTFGPRLADSRQSLIMVSDNNFAASQVTQVLAFAVEVDDPIPPAAAERLTGTDAADTLRGGWGDDVVFGALGNDLLFGENGRDFIGAGAGDDFASGGFGRDEVHGEDGNDLLFGDDDDDGVYGEAGNDRVYGGTGNDFLTGDAGNDTVSGEQGNDKVFGGIGNDLLLGNEGNDFLGGGAGSDMLSGGAGDDGLNGEDGDDVLFGNAGNDALVGGAGRDIFAFGRGDGRDVVQDFVAGGPEADILSFNGGVFTRVDQVWAASAQAGSAVVITLGAETSVTILNTTVASLTEANLRFV</sequence>
<proteinExistence type="predicted"/>
<dbReference type="GO" id="GO:0004527">
    <property type="term" value="F:exonuclease activity"/>
    <property type="evidence" value="ECO:0007669"/>
    <property type="project" value="UniProtKB-KW"/>
</dbReference>
<name>B8IT39_METNO</name>
<dbReference type="InterPro" id="IPR036691">
    <property type="entry name" value="Endo/exonu/phosph_ase_sf"/>
</dbReference>
<dbReference type="Gene3D" id="3.60.10.10">
    <property type="entry name" value="Endonuclease/exonuclease/phosphatase"/>
    <property type="match status" value="1"/>
</dbReference>
<dbReference type="HOGENOM" id="CLU_001087_1_0_5"/>
<reference evidence="5 6" key="1">
    <citation type="submission" date="2009-01" db="EMBL/GenBank/DDBJ databases">
        <title>Complete sequence of chromosome of Methylobacterium nodulans ORS 2060.</title>
        <authorList>
            <consortium name="US DOE Joint Genome Institute"/>
            <person name="Lucas S."/>
            <person name="Copeland A."/>
            <person name="Lapidus A."/>
            <person name="Glavina del Rio T."/>
            <person name="Dalin E."/>
            <person name="Tice H."/>
            <person name="Bruce D."/>
            <person name="Goodwin L."/>
            <person name="Pitluck S."/>
            <person name="Sims D."/>
            <person name="Brettin T."/>
            <person name="Detter J.C."/>
            <person name="Han C."/>
            <person name="Larimer F."/>
            <person name="Land M."/>
            <person name="Hauser L."/>
            <person name="Kyrpides N."/>
            <person name="Ivanova N."/>
            <person name="Marx C.J."/>
            <person name="Richardson P."/>
        </authorList>
    </citation>
    <scope>NUCLEOTIDE SEQUENCE [LARGE SCALE GENOMIC DNA]</scope>
    <source>
        <strain evidence="6">LMG 21967 / CNCM I-2342 / ORS 2060</strain>
    </source>
</reference>
<dbReference type="Pfam" id="PF13449">
    <property type="entry name" value="Phytase-like"/>
    <property type="match status" value="1"/>
</dbReference>
<keyword evidence="5" id="KW-0269">Exonuclease</keyword>
<dbReference type="eggNOG" id="COG2931">
    <property type="taxonomic scope" value="Bacteria"/>
</dbReference>
<dbReference type="PANTHER" id="PTHR38340:SF1">
    <property type="entry name" value="S-LAYER PROTEIN"/>
    <property type="match status" value="1"/>
</dbReference>
<gene>
    <name evidence="5" type="ordered locus">Mnod_1936</name>
</gene>
<dbReference type="STRING" id="460265.Mnod_1936"/>